<dbReference type="PANTHER" id="PTHR12199:SF4">
    <property type="entry name" value="INTERPHOTORECEPTOR MATRIX PROTEOGLYCAN 2"/>
    <property type="match status" value="1"/>
</dbReference>
<keyword evidence="3" id="KW-1185">Reference proteome</keyword>
<dbReference type="GO" id="GO:0005540">
    <property type="term" value="F:hyaluronic acid binding"/>
    <property type="evidence" value="ECO:0007669"/>
    <property type="project" value="TreeGrafter"/>
</dbReference>
<accession>A0A8C9ICI2</accession>
<reference evidence="2" key="1">
    <citation type="submission" date="2025-08" db="UniProtKB">
        <authorList>
            <consortium name="Ensembl"/>
        </authorList>
    </citation>
    <scope>IDENTIFICATION</scope>
</reference>
<feature type="signal peptide" evidence="1">
    <location>
        <begin position="1"/>
        <end position="27"/>
    </location>
</feature>
<protein>
    <submittedName>
        <fullName evidence="2">Uncharacterized protein</fullName>
    </submittedName>
</protein>
<proteinExistence type="predicted"/>
<name>A0A8C9ICI2_9PRIM</name>
<feature type="chain" id="PRO_5034197979" evidence="1">
    <location>
        <begin position="28"/>
        <end position="124"/>
    </location>
</feature>
<sequence>MIMFPLFGKISLGILIFVLIGDFPSLTEEIQEPKSAVSFLLPEESTDLSLATKKKQPLDLRETERQWLLRRRRSILFPNGVKICPDESVTEAVANHVKYFKVRGKQTSKSFSSIMKFKHSLIIC</sequence>
<reference evidence="2" key="2">
    <citation type="submission" date="2025-09" db="UniProtKB">
        <authorList>
            <consortium name="Ensembl"/>
        </authorList>
    </citation>
    <scope>IDENTIFICATION</scope>
</reference>
<evidence type="ECO:0000256" key="1">
    <source>
        <dbReference type="SAM" id="SignalP"/>
    </source>
</evidence>
<organism evidence="2 3">
    <name type="scientific">Piliocolobus tephrosceles</name>
    <name type="common">Ugandan red Colobus</name>
    <dbReference type="NCBI Taxonomy" id="591936"/>
    <lineage>
        <taxon>Eukaryota</taxon>
        <taxon>Metazoa</taxon>
        <taxon>Chordata</taxon>
        <taxon>Craniata</taxon>
        <taxon>Vertebrata</taxon>
        <taxon>Euteleostomi</taxon>
        <taxon>Mammalia</taxon>
        <taxon>Eutheria</taxon>
        <taxon>Euarchontoglires</taxon>
        <taxon>Primates</taxon>
        <taxon>Haplorrhini</taxon>
        <taxon>Catarrhini</taxon>
        <taxon>Cercopithecidae</taxon>
        <taxon>Colobinae</taxon>
        <taxon>Piliocolobus</taxon>
    </lineage>
</organism>
<dbReference type="Ensembl" id="ENSPTET00000040499.1">
    <property type="protein sequence ID" value="ENSPTEP00000029094.1"/>
    <property type="gene ID" value="ENSPTEG00000028577.1"/>
</dbReference>
<dbReference type="GO" id="GO:0008201">
    <property type="term" value="F:heparin binding"/>
    <property type="evidence" value="ECO:0007669"/>
    <property type="project" value="TreeGrafter"/>
</dbReference>
<dbReference type="GO" id="GO:0007601">
    <property type="term" value="P:visual perception"/>
    <property type="evidence" value="ECO:0007669"/>
    <property type="project" value="InterPro"/>
</dbReference>
<dbReference type="AlphaFoldDB" id="A0A8C9ICI2"/>
<dbReference type="PANTHER" id="PTHR12199">
    <property type="entry name" value="INTERPHOTORECEPTOR MATRIX PROTEOGLYCAN"/>
    <property type="match status" value="1"/>
</dbReference>
<evidence type="ECO:0000313" key="2">
    <source>
        <dbReference type="Ensembl" id="ENSPTEP00000029094.1"/>
    </source>
</evidence>
<dbReference type="InterPro" id="IPR039861">
    <property type="entry name" value="IMPG"/>
</dbReference>
<keyword evidence="1" id="KW-0732">Signal</keyword>
<evidence type="ECO:0000313" key="3">
    <source>
        <dbReference type="Proteomes" id="UP000694416"/>
    </source>
</evidence>
<dbReference type="Proteomes" id="UP000694416">
    <property type="component" value="Unplaced"/>
</dbReference>